<dbReference type="InterPro" id="IPR013083">
    <property type="entry name" value="Znf_RING/FYVE/PHD"/>
</dbReference>
<keyword evidence="1" id="KW-0479">Metal-binding</keyword>
<name>A0ABP0IWI9_9DINO</name>
<keyword evidence="4" id="KW-1185">Reference proteome</keyword>
<feature type="domain" description="RING-type" evidence="2">
    <location>
        <begin position="133"/>
        <end position="169"/>
    </location>
</feature>
<dbReference type="EMBL" id="CAXAMN010003814">
    <property type="protein sequence ID" value="CAK9006433.1"/>
    <property type="molecule type" value="Genomic_DNA"/>
</dbReference>
<organism evidence="3 4">
    <name type="scientific">Durusdinium trenchii</name>
    <dbReference type="NCBI Taxonomy" id="1381693"/>
    <lineage>
        <taxon>Eukaryota</taxon>
        <taxon>Sar</taxon>
        <taxon>Alveolata</taxon>
        <taxon>Dinophyceae</taxon>
        <taxon>Suessiales</taxon>
        <taxon>Symbiodiniaceae</taxon>
        <taxon>Durusdinium</taxon>
    </lineage>
</organism>
<evidence type="ECO:0000259" key="2">
    <source>
        <dbReference type="PROSITE" id="PS50089"/>
    </source>
</evidence>
<dbReference type="CDD" id="cd16449">
    <property type="entry name" value="RING-HC"/>
    <property type="match status" value="1"/>
</dbReference>
<sequence>MFLQQLARKSAEYDLAYNTETERLANQLVAAKMEEFMRNCHQRAEQGSRSCDLVVGIHNLNQRSGGGDLVVQKFKERMAELGLPNGVEGPGRYYAQNVGPCSPALRLTANWEAEEVAACRVEEPMRGGTRIDCPVCYEHRPAVALMPCGHVICRDCHRCQQIRQCPMCRTPTHSATQGLFMN</sequence>
<keyword evidence="1" id="KW-0862">Zinc</keyword>
<dbReference type="SMART" id="SM00184">
    <property type="entry name" value="RING"/>
    <property type="match status" value="1"/>
</dbReference>
<reference evidence="3 4" key="1">
    <citation type="submission" date="2024-02" db="EMBL/GenBank/DDBJ databases">
        <authorList>
            <person name="Chen Y."/>
            <person name="Shah S."/>
            <person name="Dougan E. K."/>
            <person name="Thang M."/>
            <person name="Chan C."/>
        </authorList>
    </citation>
    <scope>NUCLEOTIDE SEQUENCE [LARGE SCALE GENOMIC DNA]</scope>
</reference>
<comment type="caution">
    <text evidence="3">The sequence shown here is derived from an EMBL/GenBank/DDBJ whole genome shotgun (WGS) entry which is preliminary data.</text>
</comment>
<evidence type="ECO:0000313" key="3">
    <source>
        <dbReference type="EMBL" id="CAK9006433.1"/>
    </source>
</evidence>
<accession>A0ABP0IWI9</accession>
<protein>
    <recommendedName>
        <fullName evidence="2">RING-type domain-containing protein</fullName>
    </recommendedName>
</protein>
<dbReference type="Proteomes" id="UP001642484">
    <property type="component" value="Unassembled WGS sequence"/>
</dbReference>
<evidence type="ECO:0000256" key="1">
    <source>
        <dbReference type="PROSITE-ProRule" id="PRU00175"/>
    </source>
</evidence>
<dbReference type="Pfam" id="PF13920">
    <property type="entry name" value="zf-C3HC4_3"/>
    <property type="match status" value="1"/>
</dbReference>
<evidence type="ECO:0000313" key="4">
    <source>
        <dbReference type="Proteomes" id="UP001642484"/>
    </source>
</evidence>
<proteinExistence type="predicted"/>
<dbReference type="Gene3D" id="3.30.40.10">
    <property type="entry name" value="Zinc/RING finger domain, C3HC4 (zinc finger)"/>
    <property type="match status" value="1"/>
</dbReference>
<dbReference type="InterPro" id="IPR001841">
    <property type="entry name" value="Znf_RING"/>
</dbReference>
<dbReference type="PROSITE" id="PS50089">
    <property type="entry name" value="ZF_RING_2"/>
    <property type="match status" value="1"/>
</dbReference>
<keyword evidence="1" id="KW-0863">Zinc-finger</keyword>
<dbReference type="SUPFAM" id="SSF57850">
    <property type="entry name" value="RING/U-box"/>
    <property type="match status" value="1"/>
</dbReference>
<gene>
    <name evidence="3" type="ORF">CCMP2556_LOCUS8440</name>
</gene>